<organism evidence="2">
    <name type="scientific">Timema tahoe</name>
    <dbReference type="NCBI Taxonomy" id="61484"/>
    <lineage>
        <taxon>Eukaryota</taxon>
        <taxon>Metazoa</taxon>
        <taxon>Ecdysozoa</taxon>
        <taxon>Arthropoda</taxon>
        <taxon>Hexapoda</taxon>
        <taxon>Insecta</taxon>
        <taxon>Pterygota</taxon>
        <taxon>Neoptera</taxon>
        <taxon>Polyneoptera</taxon>
        <taxon>Phasmatodea</taxon>
        <taxon>Timematodea</taxon>
        <taxon>Timematoidea</taxon>
        <taxon>Timematidae</taxon>
        <taxon>Timema</taxon>
    </lineage>
</organism>
<feature type="chain" id="PRO_5030882634" evidence="1">
    <location>
        <begin position="16"/>
        <end position="383"/>
    </location>
</feature>
<dbReference type="AlphaFoldDB" id="A0A7R9NYG5"/>
<name>A0A7R9NYG5_9NEOP</name>
<evidence type="ECO:0000256" key="1">
    <source>
        <dbReference type="SAM" id="SignalP"/>
    </source>
</evidence>
<keyword evidence="1" id="KW-0732">Signal</keyword>
<feature type="signal peptide" evidence="1">
    <location>
        <begin position="1"/>
        <end position="15"/>
    </location>
</feature>
<proteinExistence type="predicted"/>
<dbReference type="EMBL" id="OE004103">
    <property type="protein sequence ID" value="CAD7460850.1"/>
    <property type="molecule type" value="Genomic_DNA"/>
</dbReference>
<accession>A0A7R9NYG5</accession>
<gene>
    <name evidence="2" type="ORF">TTEB3V08_LOCUS8767</name>
</gene>
<reference evidence="2" key="1">
    <citation type="submission" date="2020-11" db="EMBL/GenBank/DDBJ databases">
        <authorList>
            <person name="Tran Van P."/>
        </authorList>
    </citation>
    <scope>NUCLEOTIDE SEQUENCE</scope>
</reference>
<evidence type="ECO:0000313" key="2">
    <source>
        <dbReference type="EMBL" id="CAD7460850.1"/>
    </source>
</evidence>
<sequence>MNLLMVCLLVTLAQAIDVQPSPAVGVCECPRIHCNTCDEAQNLCCKSCCPEWCRCDVFDCKLCAGSDPCCQKCCEQQPDEPCCEEASDKEKSCCHDDPGGQCCYKAKKILGCCYSNSNTSLCCHQETNTNQDDGGDISNEAGATVETVETIVLTGDGSDSNVVIHNYEGPKDSHYTSHVVQDIVLPNITIFINQSPIVIENNPTIAVKQMCGNVTVQAGGYPGVRVGEGCGSSGTWDARSVPSWDSGTIPSWDNDTIPSWDNGTIPSRGNGTDLPWYCCRVHRPGHCVPVKTKPFIKCEDPKSAVVCGQQCFRPYGPRPLRLCLPLWPYGQCQTPCLGQCRFGMFQPQCRPSSFWPHVICRTPRAFGVPAFRIFPNDNGIPIF</sequence>
<protein>
    <submittedName>
        <fullName evidence="2">Uncharacterized protein</fullName>
    </submittedName>
</protein>